<evidence type="ECO:0000313" key="3">
    <source>
        <dbReference type="EMBL" id="HFK97646.1"/>
    </source>
</evidence>
<evidence type="ECO:0000256" key="1">
    <source>
        <dbReference type="SAM" id="MobiDB-lite"/>
    </source>
</evidence>
<feature type="transmembrane region" description="Helical" evidence="2">
    <location>
        <begin position="6"/>
        <end position="24"/>
    </location>
</feature>
<keyword evidence="2" id="KW-0472">Membrane</keyword>
<gene>
    <name evidence="3" type="ORF">ENS06_10055</name>
</gene>
<keyword evidence="2" id="KW-1133">Transmembrane helix</keyword>
<protein>
    <submittedName>
        <fullName evidence="3">Uncharacterized protein</fullName>
    </submittedName>
</protein>
<feature type="region of interest" description="Disordered" evidence="1">
    <location>
        <begin position="75"/>
        <end position="97"/>
    </location>
</feature>
<reference evidence="3" key="1">
    <citation type="journal article" date="2020" name="mSystems">
        <title>Genome- and Community-Level Interaction Insights into Carbon Utilization and Element Cycling Functions of Hydrothermarchaeota in Hydrothermal Sediment.</title>
        <authorList>
            <person name="Zhou Z."/>
            <person name="Liu Y."/>
            <person name="Xu W."/>
            <person name="Pan J."/>
            <person name="Luo Z.H."/>
            <person name="Li M."/>
        </authorList>
    </citation>
    <scope>NUCLEOTIDE SEQUENCE [LARGE SCALE GENOMIC DNA]</scope>
    <source>
        <strain evidence="3">SpSt-456</strain>
    </source>
</reference>
<accession>A0A832A482</accession>
<comment type="caution">
    <text evidence="3">The sequence shown here is derived from an EMBL/GenBank/DDBJ whole genome shotgun (WGS) entry which is preliminary data.</text>
</comment>
<feature type="compositionally biased region" description="Pro residues" evidence="1">
    <location>
        <begin position="85"/>
        <end position="97"/>
    </location>
</feature>
<evidence type="ECO:0000256" key="2">
    <source>
        <dbReference type="SAM" id="Phobius"/>
    </source>
</evidence>
<name>A0A832A482_9BACT</name>
<keyword evidence="2" id="KW-0812">Transmembrane</keyword>
<feature type="transmembrane region" description="Helical" evidence="2">
    <location>
        <begin position="45"/>
        <end position="63"/>
    </location>
</feature>
<dbReference type="EMBL" id="DSTK01000031">
    <property type="protein sequence ID" value="HFK97646.1"/>
    <property type="molecule type" value="Genomic_DNA"/>
</dbReference>
<organism evidence="3">
    <name type="scientific">Desulfacinum infernum</name>
    <dbReference type="NCBI Taxonomy" id="35837"/>
    <lineage>
        <taxon>Bacteria</taxon>
        <taxon>Pseudomonadati</taxon>
        <taxon>Thermodesulfobacteriota</taxon>
        <taxon>Syntrophobacteria</taxon>
        <taxon>Syntrophobacterales</taxon>
        <taxon>Syntrophobacteraceae</taxon>
        <taxon>Desulfacinum</taxon>
    </lineage>
</organism>
<sequence>MFTKLLFLKVVLPLLILAIALGLAPFPWAQRLRAKIRFATLMRRFLILVACLGVLAYGVDFVLNKVLQDREDLRIQRQGGRTGTLPPPTHGRPLRNP</sequence>
<proteinExistence type="predicted"/>
<dbReference type="AlphaFoldDB" id="A0A832A482"/>